<proteinExistence type="predicted"/>
<feature type="region of interest" description="Disordered" evidence="2">
    <location>
        <begin position="760"/>
        <end position="793"/>
    </location>
</feature>
<name>A0A7I8VY02_9ANNE</name>
<feature type="region of interest" description="Disordered" evidence="2">
    <location>
        <begin position="504"/>
        <end position="584"/>
    </location>
</feature>
<evidence type="ECO:0000313" key="3">
    <source>
        <dbReference type="EMBL" id="CAD5121254.1"/>
    </source>
</evidence>
<feature type="coiled-coil region" evidence="1">
    <location>
        <begin position="850"/>
        <end position="888"/>
    </location>
</feature>
<dbReference type="AlphaFoldDB" id="A0A7I8VY02"/>
<dbReference type="PANTHER" id="PTHR33663">
    <property type="entry name" value="COILED-COIL DOMAIN-CONTAINING PROTEIN 177"/>
    <property type="match status" value="1"/>
</dbReference>
<reference evidence="3 4" key="1">
    <citation type="submission" date="2020-08" db="EMBL/GenBank/DDBJ databases">
        <authorList>
            <person name="Hejnol A."/>
        </authorList>
    </citation>
    <scope>NUCLEOTIDE SEQUENCE [LARGE SCALE GENOMIC DNA]</scope>
</reference>
<evidence type="ECO:0000313" key="4">
    <source>
        <dbReference type="Proteomes" id="UP000549394"/>
    </source>
</evidence>
<dbReference type="Pfam" id="PF15558">
    <property type="entry name" value="DUF4659"/>
    <property type="match status" value="1"/>
</dbReference>
<dbReference type="PANTHER" id="PTHR33663:SF2">
    <property type="entry name" value="COILED-COIL DOMAIN-CONTAINING PROTEIN 177"/>
    <property type="match status" value="1"/>
</dbReference>
<protein>
    <submittedName>
        <fullName evidence="3">DgyrCDS9785</fullName>
    </submittedName>
</protein>
<feature type="compositionally biased region" description="Polar residues" evidence="2">
    <location>
        <begin position="179"/>
        <end position="191"/>
    </location>
</feature>
<gene>
    <name evidence="3" type="ORF">DGYR_LOCUS9238</name>
</gene>
<dbReference type="Proteomes" id="UP000549394">
    <property type="component" value="Unassembled WGS sequence"/>
</dbReference>
<evidence type="ECO:0000256" key="2">
    <source>
        <dbReference type="SAM" id="MobiDB-lite"/>
    </source>
</evidence>
<feature type="compositionally biased region" description="Low complexity" evidence="2">
    <location>
        <begin position="547"/>
        <end position="557"/>
    </location>
</feature>
<sequence length="983" mass="115426">MEGNRQPEKLNISLLNFEDPKFEESKYVLTSPRSLEACARLNFKPVELLRKPLRDFQEELLPKGIPTCTIFDLYDEHEKERISKLRLCLEERQRIVEENYLNDGIQTITIPSSDSGNSSNIDNNEIDEILDTGSLQRKRTAWVTSYGHKRISAEEVNERALQDHNREIEKREKLSKAYDSTSIKVKENSNSVKRRNPLKNGKVGGKTSKGKLGMHSVERLTNAQIEYNPGIRKIRNEDLNESKHENAEEKKHSFSFKRLKEKFQKLSAHHRSDQEDSYNSIPPTQEEIHAQLEIQRPKSPDDADSAICDCDNEVNDEYWINQSQIHCSLCRIINMDEKDSGNFSLFSLNEANPQMRRFLQDLDITRNRPVLKLNRICIDSVDTKEIPIWRKKTPILKGLPGLLPRKKIPMLGQEQQGGKRRVKYRAKKKISNATCEKGEKLPTNQELMPLKGLNWRQKLMDWYERNILESVITKRASRQNFSINLKGVKNSCYRPENIRMFNSKSPLTLPVSMSGRRDRRKQERLSKAKNSPRQIEEVENSTRRRLVSNSPSSRSQSTTDLTSAGHVTKENSTSGKKGRRSVDAAPRVIQRSVSMTYKPQLSAKSANDRKIIEIMKARREGEAVDNKKRERARIQREKEAETRVSTESLRSRSNSEFHLLREARAAKVEEARKRMEEEERREKFAAVVEKEYRVESTLRRQASIRESKMDRQRKLSEDRKKLQEHRKGELEQQEKESMEAAIKKREISLKRAQSLKEQRELQISEQRKQRAQQSQRLFEDRNEDLHCKQKDTKEDLENKLNKKLKIAEEKRSTLHQQKVNELKKSKQDLDIRMYRNKEKQQKEKREMEILRKNELLLKEKQAQEAKLKAERNSEEKMLRAQRDRLRRERLLTDNKKKIDKNEGERLNSIKKYIEQKDSRSRLIAKEKEEAVTKSRNLALQSKQEREEIKKKYTVNDFADKASRAELDARIDMSSRSFTELCFI</sequence>
<accession>A0A7I8VY02</accession>
<dbReference type="OrthoDB" id="200110at2759"/>
<comment type="caution">
    <text evidence="3">The sequence shown here is derived from an EMBL/GenBank/DDBJ whole genome shotgun (WGS) entry which is preliminary data.</text>
</comment>
<keyword evidence="1" id="KW-0175">Coiled coil</keyword>
<feature type="region of interest" description="Disordered" evidence="2">
    <location>
        <begin position="179"/>
        <end position="211"/>
    </location>
</feature>
<feature type="region of interest" description="Disordered" evidence="2">
    <location>
        <begin position="703"/>
        <end position="739"/>
    </location>
</feature>
<feature type="compositionally biased region" description="Basic and acidic residues" evidence="2">
    <location>
        <begin position="777"/>
        <end position="793"/>
    </location>
</feature>
<evidence type="ECO:0000256" key="1">
    <source>
        <dbReference type="SAM" id="Coils"/>
    </source>
</evidence>
<organism evidence="3 4">
    <name type="scientific">Dimorphilus gyrociliatus</name>
    <dbReference type="NCBI Taxonomy" id="2664684"/>
    <lineage>
        <taxon>Eukaryota</taxon>
        <taxon>Metazoa</taxon>
        <taxon>Spiralia</taxon>
        <taxon>Lophotrochozoa</taxon>
        <taxon>Annelida</taxon>
        <taxon>Polychaeta</taxon>
        <taxon>Polychaeta incertae sedis</taxon>
        <taxon>Dinophilidae</taxon>
        <taxon>Dimorphilus</taxon>
    </lineage>
</organism>
<feature type="region of interest" description="Disordered" evidence="2">
    <location>
        <begin position="623"/>
        <end position="652"/>
    </location>
</feature>
<dbReference type="EMBL" id="CAJFCJ010000014">
    <property type="protein sequence ID" value="CAD5121254.1"/>
    <property type="molecule type" value="Genomic_DNA"/>
</dbReference>
<dbReference type="InterPro" id="IPR029090">
    <property type="entry name" value="DUF4659"/>
</dbReference>
<keyword evidence="4" id="KW-1185">Reference proteome</keyword>